<dbReference type="PANTHER" id="PTHR43135">
    <property type="entry name" value="ALPHA-D-RIBOSE 1-METHYLPHOSPHONATE 5-TRIPHOSPHATE DIPHOSPHATASE"/>
    <property type="match status" value="1"/>
</dbReference>
<evidence type="ECO:0000259" key="1">
    <source>
        <dbReference type="Pfam" id="PF01979"/>
    </source>
</evidence>
<dbReference type="PANTHER" id="PTHR43135:SF3">
    <property type="entry name" value="ALPHA-D-RIBOSE 1-METHYLPHOSPHONATE 5-TRIPHOSPHATE DIPHOSPHATASE"/>
    <property type="match status" value="1"/>
</dbReference>
<keyword evidence="2" id="KW-0378">Hydrolase</keyword>
<gene>
    <name evidence="2" type="ORF">OQ273_12245</name>
</gene>
<dbReference type="Gene3D" id="2.30.40.10">
    <property type="entry name" value="Urease, subunit C, domain 1"/>
    <property type="match status" value="1"/>
</dbReference>
<dbReference type="GO" id="GO:0016810">
    <property type="term" value="F:hydrolase activity, acting on carbon-nitrogen (but not peptide) bonds"/>
    <property type="evidence" value="ECO:0007669"/>
    <property type="project" value="InterPro"/>
</dbReference>
<feature type="domain" description="Amidohydrolase-related" evidence="1">
    <location>
        <begin position="245"/>
        <end position="357"/>
    </location>
</feature>
<evidence type="ECO:0000313" key="3">
    <source>
        <dbReference type="Proteomes" id="UP001151234"/>
    </source>
</evidence>
<dbReference type="SUPFAM" id="SSF51338">
    <property type="entry name" value="Composite domain of metallo-dependent hydrolases"/>
    <property type="match status" value="1"/>
</dbReference>
<dbReference type="SUPFAM" id="SSF51556">
    <property type="entry name" value="Metallo-dependent hydrolases"/>
    <property type="match status" value="1"/>
</dbReference>
<dbReference type="InterPro" id="IPR011059">
    <property type="entry name" value="Metal-dep_hydrolase_composite"/>
</dbReference>
<sequence length="378" mass="40801">MISSVSLIGGTVLTSHGALEAADVHIADGMIVEAPSPSATAIDCRSFCVLPGIVDVHGDAFEVALHPRPGVNIAFPIAMRWVDRQLLANGITTVFHGLTLSWEPGARSLPAGRDFMDGLEGLRPQFLADHRVQLRWETFAHDAIDDIDHWLARHPKPALAFNDHTTLTLEAARSGNTKKLEVWAHRAGLTLKEYLAMAEEIGRRAPDVADKVRDVAERASRRGAIMLSHDEKTRGEREQFRNLGAKVCEFPLARKVAEDAVSNGEYVIMGAPNVIRGGSHTGAMSAEDAIGNGLCDVLASDYYYPSLLHAAEHLVARGVCSFGEAWNLVSRNPAASMGLQDRGAIETGRRADLAVLDCTGPWRLVHLVVGGVVTTFGS</sequence>
<dbReference type="AlphaFoldDB" id="A0A9X3UJF9"/>
<dbReference type="NCBIfam" id="NF011987">
    <property type="entry name" value="PRK15446.2-3"/>
    <property type="match status" value="1"/>
</dbReference>
<proteinExistence type="predicted"/>
<dbReference type="InterPro" id="IPR006680">
    <property type="entry name" value="Amidohydro-rel"/>
</dbReference>
<accession>A0A9X3UJF9</accession>
<dbReference type="InterPro" id="IPR012696">
    <property type="entry name" value="PhnM"/>
</dbReference>
<reference evidence="2" key="1">
    <citation type="submission" date="2022-11" db="EMBL/GenBank/DDBJ databases">
        <title>Draft genome sequence of Hoeflea poritis E7-10 and Hoeflea prorocentri PM5-8, separated from scleractinian coral Porites lutea and marine dinoflagellate.</title>
        <authorList>
            <person name="Zhang G."/>
            <person name="Wei Q."/>
            <person name="Cai L."/>
        </authorList>
    </citation>
    <scope>NUCLEOTIDE SEQUENCE</scope>
    <source>
        <strain evidence="2">PM5-8</strain>
    </source>
</reference>
<protein>
    <submittedName>
        <fullName evidence="2">Alpha-D-ribose 1-methylphosphonate 5-triphosphate diphosphatase</fullName>
        <ecNumber evidence="2">3.6.1.63</ecNumber>
    </submittedName>
</protein>
<name>A0A9X3UJF9_9HYPH</name>
<dbReference type="EMBL" id="JAPJZI010000001">
    <property type="protein sequence ID" value="MDA5399345.1"/>
    <property type="molecule type" value="Genomic_DNA"/>
</dbReference>
<dbReference type="GO" id="GO:0019700">
    <property type="term" value="P:organic phosphonate catabolic process"/>
    <property type="evidence" value="ECO:0007669"/>
    <property type="project" value="InterPro"/>
</dbReference>
<dbReference type="EC" id="3.6.1.63" evidence="2"/>
<dbReference type="RefSeq" id="WP_267990784.1">
    <property type="nucleotide sequence ID" value="NZ_JAPJZI010000001.1"/>
</dbReference>
<evidence type="ECO:0000313" key="2">
    <source>
        <dbReference type="EMBL" id="MDA5399345.1"/>
    </source>
</evidence>
<dbReference type="NCBIfam" id="NF011990">
    <property type="entry name" value="PRK15446.2-6"/>
    <property type="match status" value="1"/>
</dbReference>
<dbReference type="Gene3D" id="3.20.20.140">
    <property type="entry name" value="Metal-dependent hydrolases"/>
    <property type="match status" value="1"/>
</dbReference>
<dbReference type="PIRSF" id="PIRSF038971">
    <property type="entry name" value="PhnM"/>
    <property type="match status" value="1"/>
</dbReference>
<dbReference type="InterPro" id="IPR032466">
    <property type="entry name" value="Metal_Hydrolase"/>
</dbReference>
<keyword evidence="3" id="KW-1185">Reference proteome</keyword>
<dbReference type="Proteomes" id="UP001151234">
    <property type="component" value="Unassembled WGS sequence"/>
</dbReference>
<comment type="caution">
    <text evidence="2">The sequence shown here is derived from an EMBL/GenBank/DDBJ whole genome shotgun (WGS) entry which is preliminary data.</text>
</comment>
<dbReference type="InterPro" id="IPR051781">
    <property type="entry name" value="Metallo-dep_Hydrolase"/>
</dbReference>
<organism evidence="2 3">
    <name type="scientific">Hoeflea prorocentri</name>
    <dbReference type="NCBI Taxonomy" id="1922333"/>
    <lineage>
        <taxon>Bacteria</taxon>
        <taxon>Pseudomonadati</taxon>
        <taxon>Pseudomonadota</taxon>
        <taxon>Alphaproteobacteria</taxon>
        <taxon>Hyphomicrobiales</taxon>
        <taxon>Rhizobiaceae</taxon>
        <taxon>Hoeflea</taxon>
    </lineage>
</organism>
<dbReference type="Pfam" id="PF01979">
    <property type="entry name" value="Amidohydro_1"/>
    <property type="match status" value="1"/>
</dbReference>